<evidence type="ECO:0000313" key="3">
    <source>
        <dbReference type="Proteomes" id="UP000256541"/>
    </source>
</evidence>
<dbReference type="Proteomes" id="UP000256541">
    <property type="component" value="Unassembled WGS sequence"/>
</dbReference>
<dbReference type="PROSITE" id="PS51502">
    <property type="entry name" value="S_R_A_B_BARREL"/>
    <property type="match status" value="1"/>
</dbReference>
<proteinExistence type="predicted"/>
<evidence type="ECO:0000259" key="1">
    <source>
        <dbReference type="PROSITE" id="PS51502"/>
    </source>
</evidence>
<feature type="domain" description="Stress-response A/B barrel" evidence="1">
    <location>
        <begin position="2"/>
        <end position="95"/>
    </location>
</feature>
<accession>A0A3E0VR68</accession>
<dbReference type="Pfam" id="PF07876">
    <property type="entry name" value="Dabb"/>
    <property type="match status" value="1"/>
</dbReference>
<name>A0A3E0VR68_9MICO</name>
<dbReference type="SUPFAM" id="SSF54909">
    <property type="entry name" value="Dimeric alpha+beta barrel"/>
    <property type="match status" value="1"/>
</dbReference>
<dbReference type="InterPro" id="IPR013097">
    <property type="entry name" value="Dabb"/>
</dbReference>
<reference evidence="2 3" key="1">
    <citation type="submission" date="2017-04" db="EMBL/GenBank/DDBJ databases">
        <title>Comparative genome analysis of Subtercola boreus.</title>
        <authorList>
            <person name="Cho Y.-J."/>
            <person name="Cho A."/>
            <person name="Kim O.-S."/>
            <person name="Lee J.-I."/>
        </authorList>
    </citation>
    <scope>NUCLEOTIDE SEQUENCE [LARGE SCALE GENOMIC DNA]</scope>
    <source>
        <strain evidence="2 3">P27479</strain>
    </source>
</reference>
<protein>
    <recommendedName>
        <fullName evidence="1">Stress-response A/B barrel domain-containing protein</fullName>
    </recommendedName>
</protein>
<comment type="caution">
    <text evidence="2">The sequence shown here is derived from an EMBL/GenBank/DDBJ whole genome shotgun (WGS) entry which is preliminary data.</text>
</comment>
<dbReference type="AlphaFoldDB" id="A0A3E0VR68"/>
<evidence type="ECO:0000313" key="2">
    <source>
        <dbReference type="EMBL" id="RFA12099.1"/>
    </source>
</evidence>
<dbReference type="EMBL" id="NBXB01000045">
    <property type="protein sequence ID" value="RFA12099.1"/>
    <property type="molecule type" value="Genomic_DNA"/>
</dbReference>
<sequence length="99" mass="10998">MIAHLVTFRFRDGVTDQSVSGLTKDLEAMAANMPFLNEYSCGPNLRLRANGVDFGVLAIVQDAAALDRYLDSPDHHSVLDRWADELFETRQSVQLFVGA</sequence>
<organism evidence="2 3">
    <name type="scientific">Subtercola boreus</name>
    <dbReference type="NCBI Taxonomy" id="120213"/>
    <lineage>
        <taxon>Bacteria</taxon>
        <taxon>Bacillati</taxon>
        <taxon>Actinomycetota</taxon>
        <taxon>Actinomycetes</taxon>
        <taxon>Micrococcales</taxon>
        <taxon>Microbacteriaceae</taxon>
        <taxon>Subtercola</taxon>
    </lineage>
</organism>
<dbReference type="Gene3D" id="3.30.70.100">
    <property type="match status" value="1"/>
</dbReference>
<dbReference type="SMART" id="SM00886">
    <property type="entry name" value="Dabb"/>
    <property type="match status" value="1"/>
</dbReference>
<dbReference type="OrthoDB" id="6637496at2"/>
<gene>
    <name evidence="2" type="ORF">B7R22_16830</name>
</gene>
<dbReference type="InterPro" id="IPR011008">
    <property type="entry name" value="Dimeric_a/b-barrel"/>
</dbReference>
<dbReference type="RefSeq" id="WP_116412876.1">
    <property type="nucleotide sequence ID" value="NZ_NBXB01000045.1"/>
</dbReference>